<dbReference type="GO" id="GO:0106435">
    <property type="term" value="F:carboxylesterase activity"/>
    <property type="evidence" value="ECO:0007669"/>
    <property type="project" value="UniProtKB-EC"/>
</dbReference>
<comment type="similarity">
    <text evidence="1">Belongs to the AB hydrolase superfamily. AB hydrolase 2 family.</text>
</comment>
<dbReference type="Pfam" id="PF02230">
    <property type="entry name" value="Abhydrolase_2"/>
    <property type="match status" value="1"/>
</dbReference>
<dbReference type="InterPro" id="IPR003140">
    <property type="entry name" value="PLipase/COase/thioEstase"/>
</dbReference>
<accession>A0A6M4GU68</accession>
<evidence type="ECO:0000256" key="1">
    <source>
        <dbReference type="ARBA" id="ARBA00006499"/>
    </source>
</evidence>
<feature type="domain" description="Phospholipase/carboxylesterase/thioesterase" evidence="3">
    <location>
        <begin position="11"/>
        <end position="217"/>
    </location>
</feature>
<evidence type="ECO:0000256" key="2">
    <source>
        <dbReference type="ARBA" id="ARBA00022801"/>
    </source>
</evidence>
<proteinExistence type="inferred from homology"/>
<dbReference type="PANTHER" id="PTHR10655">
    <property type="entry name" value="LYSOPHOSPHOLIPASE-RELATED"/>
    <property type="match status" value="1"/>
</dbReference>
<reference evidence="4 5" key="1">
    <citation type="submission" date="2020-04" db="EMBL/GenBank/DDBJ databases">
        <title>Usitatibacter rugosus gen. nov., sp. nov. and Usitatibacter palustris sp. nov., novel members of Usitatibacteraceae fam. nov. within the order Nitrosomonadales isolated from soil.</title>
        <authorList>
            <person name="Huber K.J."/>
            <person name="Neumann-Schaal M."/>
            <person name="Geppert A."/>
            <person name="Luckner M."/>
            <person name="Wanner G."/>
            <person name="Overmann J."/>
        </authorList>
    </citation>
    <scope>NUCLEOTIDE SEQUENCE [LARGE SCALE GENOMIC DNA]</scope>
    <source>
        <strain evidence="4 5">0125_3</strain>
    </source>
</reference>
<dbReference type="KEGG" id="uru:DSM104443_01609"/>
<dbReference type="PANTHER" id="PTHR10655:SF17">
    <property type="entry name" value="LYSOPHOSPHOLIPASE-LIKE PROTEIN 1"/>
    <property type="match status" value="1"/>
</dbReference>
<name>A0A6M4GU68_9PROT</name>
<sequence>MMPLAQVEVVTGTEPKGSVIWLHGLGADGWDFVPLVKELPLPEGLDLRFVFPHAPTRPVTINNGYVMRAWYDISMQDLARKPDEAGIRESQASIGDLIEREIQRGIAADKIILAGFSQGGAIALQSGLRYPQTLGGIIALSTYLTLEDSLEREGSAANKRTPIFMAHGTQDAIVPFALADASRRKLEARGYAVEWHDYPMPHSVCGEEVEAIAQWLAARFTSRILRA</sequence>
<evidence type="ECO:0000313" key="5">
    <source>
        <dbReference type="Proteomes" id="UP000501534"/>
    </source>
</evidence>
<dbReference type="Gene3D" id="3.40.50.1820">
    <property type="entry name" value="alpha/beta hydrolase"/>
    <property type="match status" value="1"/>
</dbReference>
<dbReference type="InterPro" id="IPR050565">
    <property type="entry name" value="LYPA1-2/EST-like"/>
</dbReference>
<evidence type="ECO:0000259" key="3">
    <source>
        <dbReference type="Pfam" id="PF02230"/>
    </source>
</evidence>
<evidence type="ECO:0000313" key="4">
    <source>
        <dbReference type="EMBL" id="QJR10545.1"/>
    </source>
</evidence>
<dbReference type="RefSeq" id="WP_246232632.1">
    <property type="nucleotide sequence ID" value="NZ_CP053069.1"/>
</dbReference>
<organism evidence="4 5">
    <name type="scientific">Usitatibacter rugosus</name>
    <dbReference type="NCBI Taxonomy" id="2732067"/>
    <lineage>
        <taxon>Bacteria</taxon>
        <taxon>Pseudomonadati</taxon>
        <taxon>Pseudomonadota</taxon>
        <taxon>Betaproteobacteria</taxon>
        <taxon>Nitrosomonadales</taxon>
        <taxon>Usitatibacteraceae</taxon>
        <taxon>Usitatibacter</taxon>
    </lineage>
</organism>
<dbReference type="EC" id="3.1.1.1" evidence="4"/>
<dbReference type="SUPFAM" id="SSF53474">
    <property type="entry name" value="alpha/beta-Hydrolases"/>
    <property type="match status" value="1"/>
</dbReference>
<dbReference type="Proteomes" id="UP000501534">
    <property type="component" value="Chromosome"/>
</dbReference>
<protein>
    <submittedName>
        <fullName evidence="4">Carboxylesterase 2</fullName>
        <ecNumber evidence="4">3.1.1.1</ecNumber>
    </submittedName>
</protein>
<dbReference type="EMBL" id="CP053069">
    <property type="protein sequence ID" value="QJR10545.1"/>
    <property type="molecule type" value="Genomic_DNA"/>
</dbReference>
<keyword evidence="2 4" id="KW-0378">Hydrolase</keyword>
<keyword evidence="5" id="KW-1185">Reference proteome</keyword>
<dbReference type="InterPro" id="IPR029058">
    <property type="entry name" value="AB_hydrolase_fold"/>
</dbReference>
<dbReference type="AlphaFoldDB" id="A0A6M4GU68"/>
<gene>
    <name evidence="4" type="primary">estB</name>
    <name evidence="4" type="ORF">DSM104443_01609</name>
</gene>